<evidence type="ECO:0000313" key="2">
    <source>
        <dbReference type="EMBL" id="OGI87370.1"/>
    </source>
</evidence>
<dbReference type="Gene3D" id="3.30.70.2650">
    <property type="match status" value="1"/>
</dbReference>
<evidence type="ECO:0000313" key="3">
    <source>
        <dbReference type="Proteomes" id="UP000177001"/>
    </source>
</evidence>
<dbReference type="Proteomes" id="UP000177001">
    <property type="component" value="Unassembled WGS sequence"/>
</dbReference>
<protein>
    <recommendedName>
        <fullName evidence="1">Transcriptional repressor PaaX-like central Cas2-like domain-containing protein</fullName>
    </recommendedName>
</protein>
<accession>A0A1F6WZP6</accession>
<dbReference type="EMBL" id="MFUR01000003">
    <property type="protein sequence ID" value="OGI87370.1"/>
    <property type="molecule type" value="Genomic_DNA"/>
</dbReference>
<sequence length="206" mass="24125">MYMGKNNKAGYSKRLKDFLESDTTEAKISTVALCVLAVSLMPMLVLGAGVMGNAVQCFKMFEGSKKYSKKQIQSAIDNIRRQKLIEYVADKNGKTIVKITKKGNTRLRAFDIELMKINKPKRWDSKWRLVMFDIPMRFTKGREALRYHLKELNFFQFQKSAWIYPYPCEDEIIFIADFFGVGKYVEVLTVENFLREEKLKKNFHLF</sequence>
<evidence type="ECO:0000259" key="1">
    <source>
        <dbReference type="Pfam" id="PF20803"/>
    </source>
</evidence>
<dbReference type="Pfam" id="PF20803">
    <property type="entry name" value="PaaX_M"/>
    <property type="match status" value="1"/>
</dbReference>
<dbReference type="AlphaFoldDB" id="A0A1F6WZP6"/>
<dbReference type="InterPro" id="IPR048846">
    <property type="entry name" value="PaaX-like_central"/>
</dbReference>
<comment type="caution">
    <text evidence="2">The sequence shown here is derived from an EMBL/GenBank/DDBJ whole genome shotgun (WGS) entry which is preliminary data.</text>
</comment>
<gene>
    <name evidence="2" type="ORF">A3A91_02650</name>
</gene>
<name>A0A1F6WZP6_9BACT</name>
<feature type="domain" description="Transcriptional repressor PaaX-like central Cas2-like" evidence="1">
    <location>
        <begin position="121"/>
        <end position="193"/>
    </location>
</feature>
<organism evidence="2 3">
    <name type="scientific">Candidatus Nomurabacteria bacterium RIFCSPLOWO2_01_FULL_36_16</name>
    <dbReference type="NCBI Taxonomy" id="1801767"/>
    <lineage>
        <taxon>Bacteria</taxon>
        <taxon>Candidatus Nomuraibacteriota</taxon>
    </lineage>
</organism>
<proteinExistence type="predicted"/>
<reference evidence="2 3" key="1">
    <citation type="journal article" date="2016" name="Nat. Commun.">
        <title>Thousands of microbial genomes shed light on interconnected biogeochemical processes in an aquifer system.</title>
        <authorList>
            <person name="Anantharaman K."/>
            <person name="Brown C.T."/>
            <person name="Hug L.A."/>
            <person name="Sharon I."/>
            <person name="Castelle C.J."/>
            <person name="Probst A.J."/>
            <person name="Thomas B.C."/>
            <person name="Singh A."/>
            <person name="Wilkins M.J."/>
            <person name="Karaoz U."/>
            <person name="Brodie E.L."/>
            <person name="Williams K.H."/>
            <person name="Hubbard S.S."/>
            <person name="Banfield J.F."/>
        </authorList>
    </citation>
    <scope>NUCLEOTIDE SEQUENCE [LARGE SCALE GENOMIC DNA]</scope>
</reference>